<organism evidence="2 3">
    <name type="scientific">Xylocopilactobacillus apis</name>
    <dbReference type="NCBI Taxonomy" id="2932183"/>
    <lineage>
        <taxon>Bacteria</taxon>
        <taxon>Bacillati</taxon>
        <taxon>Bacillota</taxon>
        <taxon>Bacilli</taxon>
        <taxon>Lactobacillales</taxon>
        <taxon>Lactobacillaceae</taxon>
        <taxon>Xylocopilactobacillus</taxon>
    </lineage>
</organism>
<keyword evidence="1" id="KW-0812">Transmembrane</keyword>
<dbReference type="Proteomes" id="UP001321804">
    <property type="component" value="Chromosome"/>
</dbReference>
<reference evidence="2 3" key="1">
    <citation type="journal article" date="2023" name="Microbiol. Spectr.">
        <title>Symbiosis of Carpenter Bees with Uncharacterized Lactic Acid Bacteria Showing NAD Auxotrophy.</title>
        <authorList>
            <person name="Kawasaki S."/>
            <person name="Ozawa K."/>
            <person name="Mori T."/>
            <person name="Yamamoto A."/>
            <person name="Ito M."/>
            <person name="Ohkuma M."/>
            <person name="Sakamoto M."/>
            <person name="Matsutani M."/>
        </authorList>
    </citation>
    <scope>NUCLEOTIDE SEQUENCE [LARGE SCALE GENOMIC DNA]</scope>
    <source>
        <strain evidence="2 3">KimC2</strain>
    </source>
</reference>
<dbReference type="RefSeq" id="WP_317695927.1">
    <property type="nucleotide sequence ID" value="NZ_AP026801.1"/>
</dbReference>
<evidence type="ECO:0000256" key="1">
    <source>
        <dbReference type="SAM" id="Phobius"/>
    </source>
</evidence>
<accession>A0AAU9DPX4</accession>
<proteinExistence type="predicted"/>
<protein>
    <submittedName>
        <fullName evidence="2">Uncharacterized protein</fullName>
    </submittedName>
</protein>
<feature type="transmembrane region" description="Helical" evidence="1">
    <location>
        <begin position="57"/>
        <end position="74"/>
    </location>
</feature>
<keyword evidence="1" id="KW-0472">Membrane</keyword>
<evidence type="ECO:0000313" key="3">
    <source>
        <dbReference type="Proteomes" id="UP001321804"/>
    </source>
</evidence>
<dbReference type="KEGG" id="xak:KIMC2_16900"/>
<gene>
    <name evidence="2" type="ORF">KIMC2_16900</name>
</gene>
<keyword evidence="3" id="KW-1185">Reference proteome</keyword>
<evidence type="ECO:0000313" key="2">
    <source>
        <dbReference type="EMBL" id="BDR57128.1"/>
    </source>
</evidence>
<keyword evidence="1" id="KW-1133">Transmembrane helix</keyword>
<name>A0AAU9DPX4_9LACO</name>
<dbReference type="AlphaFoldDB" id="A0AAU9DPX4"/>
<dbReference type="EMBL" id="AP026801">
    <property type="protein sequence ID" value="BDR57128.1"/>
    <property type="molecule type" value="Genomic_DNA"/>
</dbReference>
<sequence>MNEKSNFELPLTKLNDQQLDEFLQEINQPFSNQDQQQIQASVQSKIQPKRGFKLKRWFILAATILLVITGATFVKNNYLVKKPVAQVVKKKPKTPLEKAKARAARNKIVYEQELKGLSHINSSTKRKERTSSNNDNSLTAVSMAVVSIRFDYFKGLITKTSFASENNQPMTIYQVFVEKVYDGDPSDEGKTVTIKTSGGKLNNSIVQINGYDPAVPGTEVVVKIPEYANSEKFTVEDRSIFYRTPNAKQFTLHRPADLGLSEKQIDQNEEKKINQMVKRGVTPARTKYLAVLTRARKSGLKQALEMDKTPQQTYNKASEIRISSFKNFAEMDQKSSATVAGVVTAWTKVPNAKNTAVTILSIYVYRGLTAKSKHLAGKTIYVYQQGGYITRRNLLNGMSSALSEQQLNQEIFSERLDFRVARIGTEVVLNLSKVSKHSMPKGEKVIDRAKSYSLREGEKSMWVKNEGGQYKLVNENYIEGQQAQELPVKTNSAGDQEITAEINRLIAKE</sequence>